<evidence type="ECO:0000256" key="1">
    <source>
        <dbReference type="SAM" id="Phobius"/>
    </source>
</evidence>
<keyword evidence="3" id="KW-1185">Reference proteome</keyword>
<dbReference type="AlphaFoldDB" id="A0ABD5ZMA2"/>
<keyword evidence="1" id="KW-0812">Transmembrane</keyword>
<keyword evidence="1" id="KW-1133">Transmembrane helix</keyword>
<dbReference type="InterPro" id="IPR055693">
    <property type="entry name" value="DUF7269"/>
</dbReference>
<gene>
    <name evidence="2" type="ORF">ACFQJ4_04060</name>
</gene>
<accession>A0ABD5ZMA2</accession>
<dbReference type="EMBL" id="JBHTAP010000001">
    <property type="protein sequence ID" value="MFC7234487.1"/>
    <property type="molecule type" value="Genomic_DNA"/>
</dbReference>
<protein>
    <submittedName>
        <fullName evidence="2">Uncharacterized protein</fullName>
    </submittedName>
</protein>
<feature type="transmembrane region" description="Helical" evidence="1">
    <location>
        <begin position="30"/>
        <end position="50"/>
    </location>
</feature>
<dbReference type="Pfam" id="PF23933">
    <property type="entry name" value="DUF7269"/>
    <property type="match status" value="1"/>
</dbReference>
<dbReference type="RefSeq" id="WP_276235495.1">
    <property type="nucleotide sequence ID" value="NZ_CP119802.1"/>
</dbReference>
<evidence type="ECO:0000313" key="2">
    <source>
        <dbReference type="EMBL" id="MFC7234487.1"/>
    </source>
</evidence>
<evidence type="ECO:0000313" key="3">
    <source>
        <dbReference type="Proteomes" id="UP001596398"/>
    </source>
</evidence>
<dbReference type="Proteomes" id="UP001596398">
    <property type="component" value="Unassembled WGS sequence"/>
</dbReference>
<organism evidence="2 3">
    <name type="scientific">Halosegnis marinus</name>
    <dbReference type="NCBI Taxonomy" id="3034023"/>
    <lineage>
        <taxon>Archaea</taxon>
        <taxon>Methanobacteriati</taxon>
        <taxon>Methanobacteriota</taxon>
        <taxon>Stenosarchaea group</taxon>
        <taxon>Halobacteria</taxon>
        <taxon>Halobacteriales</taxon>
        <taxon>Natronomonadaceae</taxon>
        <taxon>Halosegnis</taxon>
    </lineage>
</organism>
<comment type="caution">
    <text evidence="2">The sequence shown here is derived from an EMBL/GenBank/DDBJ whole genome shotgun (WGS) entry which is preliminary data.</text>
</comment>
<proteinExistence type="predicted"/>
<dbReference type="GeneID" id="79266155"/>
<sequence length="190" mass="20125">MRRALVAGVAVVLLGLAGVAAPGLTAWVPAADAVPLLLAAGAFVAGALAVRDRLGDDREYAVPAERERYPETPTPGTDFDDLLGDVVPYRSRADDRRQERVAERLEAVALAVFATEGYSEAAARDLLADGSWTDDPEAAAFFAETGSDAAAEGRLRDLFESTPPFVRRARRAVAALDARTPSEDRSGEDA</sequence>
<keyword evidence="1" id="KW-0472">Membrane</keyword>
<reference evidence="2 3" key="1">
    <citation type="journal article" date="2019" name="Int. J. Syst. Evol. Microbiol.">
        <title>The Global Catalogue of Microorganisms (GCM) 10K type strain sequencing project: providing services to taxonomists for standard genome sequencing and annotation.</title>
        <authorList>
            <consortium name="The Broad Institute Genomics Platform"/>
            <consortium name="The Broad Institute Genome Sequencing Center for Infectious Disease"/>
            <person name="Wu L."/>
            <person name="Ma J."/>
        </authorList>
    </citation>
    <scope>NUCLEOTIDE SEQUENCE [LARGE SCALE GENOMIC DNA]</scope>
    <source>
        <strain evidence="2 3">DT85</strain>
    </source>
</reference>
<name>A0ABD5ZMA2_9EURY</name>